<keyword evidence="3 6" id="KW-0812">Transmembrane</keyword>
<reference evidence="8" key="1">
    <citation type="submission" date="2020-05" db="EMBL/GenBank/DDBJ databases">
        <title>Classification of alakaliphilic streptomycetes isolated from an alkaline soil next to Lonar Crater, India and a proposal for the recognition of Streptomyces alkaliterrae sp. nov.</title>
        <authorList>
            <person name="Golinska P."/>
        </authorList>
    </citation>
    <scope>NUCLEOTIDE SEQUENCE [LARGE SCALE GENOMIC DNA]</scope>
    <source>
        <strain evidence="8">OF8</strain>
    </source>
</reference>
<sequence length="323" mass="31409">GVVGLRLYLVVAFCARLAEEGMGVALVLLALDRTGGVSDGAFVLTAWLAPHVLAAPLVGAVVGRARRPGVCRLLVLAVFAGSILALAVLLGRVPVWLVGVVAVVGGACGPVVSGGLSSLVALLVPAGRRRDRAYALDAASYNAASVGGPAVVAAAVTFESPFAAVAGLGMVAGVAALLAPLVRVAAPAGSSGPPPQRLGADLVTGFAVVWRVPQLRAITVATGVAFLGLGGLSATTVLLCRELGRPGDAGALLAVFALGALAGSLAVARWWPAADARKVAGWTLVGTGVALATAAGAAGAAGAGAGLTAVVWVAYGVAGVCDG</sequence>
<keyword evidence="5 6" id="KW-0472">Membrane</keyword>
<feature type="transmembrane region" description="Helical" evidence="6">
    <location>
        <begin position="219"/>
        <end position="239"/>
    </location>
</feature>
<feature type="transmembrane region" description="Helical" evidence="6">
    <location>
        <begin position="251"/>
        <end position="271"/>
    </location>
</feature>
<keyword evidence="2" id="KW-1003">Cell membrane</keyword>
<comment type="caution">
    <text evidence="7">The sequence shown here is derived from an EMBL/GenBank/DDBJ whole genome shotgun (WGS) entry which is preliminary data.</text>
</comment>
<keyword evidence="4 6" id="KW-1133">Transmembrane helix</keyword>
<feature type="non-terminal residue" evidence="7">
    <location>
        <position position="1"/>
    </location>
</feature>
<feature type="non-terminal residue" evidence="7">
    <location>
        <position position="323"/>
    </location>
</feature>
<accession>A0A7W3ZW00</accession>
<dbReference type="InterPro" id="IPR036259">
    <property type="entry name" value="MFS_trans_sf"/>
</dbReference>
<organism evidence="7 8">
    <name type="scientific">Streptomyces alkaliterrae</name>
    <dbReference type="NCBI Taxonomy" id="2213162"/>
    <lineage>
        <taxon>Bacteria</taxon>
        <taxon>Bacillati</taxon>
        <taxon>Actinomycetota</taxon>
        <taxon>Actinomycetes</taxon>
        <taxon>Kitasatosporales</taxon>
        <taxon>Streptomycetaceae</taxon>
        <taxon>Streptomyces</taxon>
    </lineage>
</organism>
<evidence type="ECO:0000256" key="3">
    <source>
        <dbReference type="ARBA" id="ARBA00022692"/>
    </source>
</evidence>
<comment type="subcellular location">
    <subcellularLocation>
        <location evidence="1">Cell membrane</location>
        <topology evidence="1">Multi-pass membrane protein</topology>
    </subcellularLocation>
</comment>
<dbReference type="PANTHER" id="PTHR23513:SF11">
    <property type="entry name" value="STAPHYLOFERRIN A TRANSPORTER"/>
    <property type="match status" value="1"/>
</dbReference>
<dbReference type="RefSeq" id="WP_181356641.1">
    <property type="nucleotide sequence ID" value="NZ_JABJXA010000384.1"/>
</dbReference>
<dbReference type="Gene3D" id="1.20.1250.20">
    <property type="entry name" value="MFS general substrate transporter like domains"/>
    <property type="match status" value="1"/>
</dbReference>
<evidence type="ECO:0000313" key="8">
    <source>
        <dbReference type="Proteomes" id="UP000517765"/>
    </source>
</evidence>
<feature type="transmembrane region" description="Helical" evidence="6">
    <location>
        <begin position="291"/>
        <end position="318"/>
    </location>
</feature>
<gene>
    <name evidence="7" type="ORF">H3147_27335</name>
</gene>
<feature type="transmembrane region" description="Helical" evidence="6">
    <location>
        <begin position="7"/>
        <end position="29"/>
    </location>
</feature>
<dbReference type="InterPro" id="IPR011701">
    <property type="entry name" value="MFS"/>
</dbReference>
<dbReference type="SUPFAM" id="SSF103473">
    <property type="entry name" value="MFS general substrate transporter"/>
    <property type="match status" value="1"/>
</dbReference>
<dbReference type="GO" id="GO:0022857">
    <property type="term" value="F:transmembrane transporter activity"/>
    <property type="evidence" value="ECO:0007669"/>
    <property type="project" value="InterPro"/>
</dbReference>
<proteinExistence type="predicted"/>
<feature type="transmembrane region" description="Helical" evidence="6">
    <location>
        <begin position="41"/>
        <end position="63"/>
    </location>
</feature>
<name>A0A7W3ZW00_9ACTN</name>
<dbReference type="Pfam" id="PF07690">
    <property type="entry name" value="MFS_1"/>
    <property type="match status" value="1"/>
</dbReference>
<dbReference type="AlphaFoldDB" id="A0A7W3ZW00"/>
<evidence type="ECO:0000256" key="4">
    <source>
        <dbReference type="ARBA" id="ARBA00022989"/>
    </source>
</evidence>
<dbReference type="EMBL" id="JABJXA010000384">
    <property type="protein sequence ID" value="MBB1262480.1"/>
    <property type="molecule type" value="Genomic_DNA"/>
</dbReference>
<feature type="transmembrane region" description="Helical" evidence="6">
    <location>
        <begin position="70"/>
        <end position="90"/>
    </location>
</feature>
<evidence type="ECO:0000256" key="1">
    <source>
        <dbReference type="ARBA" id="ARBA00004651"/>
    </source>
</evidence>
<evidence type="ECO:0000256" key="5">
    <source>
        <dbReference type="ARBA" id="ARBA00023136"/>
    </source>
</evidence>
<evidence type="ECO:0000256" key="6">
    <source>
        <dbReference type="SAM" id="Phobius"/>
    </source>
</evidence>
<dbReference type="PANTHER" id="PTHR23513">
    <property type="entry name" value="INTEGRAL MEMBRANE EFFLUX PROTEIN-RELATED"/>
    <property type="match status" value="1"/>
</dbReference>
<protein>
    <submittedName>
        <fullName evidence="7">MFS transporter</fullName>
    </submittedName>
</protein>
<dbReference type="GO" id="GO:0005886">
    <property type="term" value="C:plasma membrane"/>
    <property type="evidence" value="ECO:0007669"/>
    <property type="project" value="UniProtKB-SubCell"/>
</dbReference>
<feature type="transmembrane region" description="Helical" evidence="6">
    <location>
        <begin position="162"/>
        <end position="186"/>
    </location>
</feature>
<evidence type="ECO:0000256" key="2">
    <source>
        <dbReference type="ARBA" id="ARBA00022475"/>
    </source>
</evidence>
<evidence type="ECO:0000313" key="7">
    <source>
        <dbReference type="EMBL" id="MBB1262480.1"/>
    </source>
</evidence>
<dbReference type="Proteomes" id="UP000517765">
    <property type="component" value="Unassembled WGS sequence"/>
</dbReference>
<feature type="transmembrane region" description="Helical" evidence="6">
    <location>
        <begin position="96"/>
        <end position="122"/>
    </location>
</feature>